<evidence type="ECO:0000256" key="1">
    <source>
        <dbReference type="ARBA" id="ARBA00007596"/>
    </source>
</evidence>
<evidence type="ECO:0008006" key="6">
    <source>
        <dbReference type="Google" id="ProtNLM"/>
    </source>
</evidence>
<evidence type="ECO:0000313" key="4">
    <source>
        <dbReference type="EMBL" id="PAA84654.1"/>
    </source>
</evidence>
<comment type="caution">
    <text evidence="4">The sequence shown here is derived from an EMBL/GenBank/DDBJ whole genome shotgun (WGS) entry which is preliminary data.</text>
</comment>
<keyword evidence="3" id="KW-0687">Ribonucleoprotein</keyword>
<dbReference type="OrthoDB" id="275534at2759"/>
<comment type="similarity">
    <text evidence="1">Belongs to the bacterial ribosomal protein bL33 family.</text>
</comment>
<dbReference type="AlphaFoldDB" id="A0A267GH02"/>
<evidence type="ECO:0000256" key="2">
    <source>
        <dbReference type="ARBA" id="ARBA00022980"/>
    </source>
</evidence>
<proteinExistence type="inferred from homology"/>
<dbReference type="Proteomes" id="UP000215902">
    <property type="component" value="Unassembled WGS sequence"/>
</dbReference>
<keyword evidence="2" id="KW-0689">Ribosomal protein</keyword>
<gene>
    <name evidence="4" type="ORF">BOX15_Mlig003520g2</name>
</gene>
<name>A0A267GH02_9PLAT</name>
<accession>A0A267GH02</accession>
<keyword evidence="5" id="KW-1185">Reference proteome</keyword>
<dbReference type="Gene3D" id="2.20.28.120">
    <property type="entry name" value="Ribosomal protein L33"/>
    <property type="match status" value="1"/>
</dbReference>
<dbReference type="GO" id="GO:1990904">
    <property type="term" value="C:ribonucleoprotein complex"/>
    <property type="evidence" value="ECO:0007669"/>
    <property type="project" value="UniProtKB-KW"/>
</dbReference>
<organism evidence="4 5">
    <name type="scientific">Macrostomum lignano</name>
    <dbReference type="NCBI Taxonomy" id="282301"/>
    <lineage>
        <taxon>Eukaryota</taxon>
        <taxon>Metazoa</taxon>
        <taxon>Spiralia</taxon>
        <taxon>Lophotrochozoa</taxon>
        <taxon>Platyhelminthes</taxon>
        <taxon>Rhabditophora</taxon>
        <taxon>Macrostomorpha</taxon>
        <taxon>Macrostomida</taxon>
        <taxon>Macrostomidae</taxon>
        <taxon>Macrostomum</taxon>
    </lineage>
</organism>
<protein>
    <recommendedName>
        <fullName evidence="6">39S ribosomal protein L33, mitochondrial</fullName>
    </recommendedName>
</protein>
<reference evidence="4 5" key="1">
    <citation type="submission" date="2017-06" db="EMBL/GenBank/DDBJ databases">
        <title>A platform for efficient transgenesis in Macrostomum lignano, a flatworm model organism for stem cell research.</title>
        <authorList>
            <person name="Berezikov E."/>
        </authorList>
    </citation>
    <scope>NUCLEOTIDE SEQUENCE [LARGE SCALE GENOMIC DNA]</scope>
    <source>
        <strain evidence="4">DV1</strain>
        <tissue evidence="4">Whole organism</tissue>
    </source>
</reference>
<dbReference type="EMBL" id="NIVC01000365">
    <property type="protein sequence ID" value="PAA84654.1"/>
    <property type="molecule type" value="Genomic_DNA"/>
</dbReference>
<dbReference type="InterPro" id="IPR038584">
    <property type="entry name" value="Ribosomal_bL33_sf"/>
</dbReference>
<feature type="non-terminal residue" evidence="4">
    <location>
        <position position="1"/>
    </location>
</feature>
<evidence type="ECO:0000256" key="3">
    <source>
        <dbReference type="ARBA" id="ARBA00023274"/>
    </source>
</evidence>
<sequence>GFVRMTMVLVESLAGTGHTRLAFRPRNSPTKKELLAFDPLVQQEVLYREVKKIRTLRKHGSSD</sequence>
<dbReference type="GO" id="GO:0005840">
    <property type="term" value="C:ribosome"/>
    <property type="evidence" value="ECO:0007669"/>
    <property type="project" value="UniProtKB-KW"/>
</dbReference>
<evidence type="ECO:0000313" key="5">
    <source>
        <dbReference type="Proteomes" id="UP000215902"/>
    </source>
</evidence>